<dbReference type="EC" id="2.7.1.172" evidence="1"/>
<dbReference type="PANTHER" id="PTHR12149:SF8">
    <property type="entry name" value="PROTEIN-RIBULOSAMINE 3-KINASE"/>
    <property type="match status" value="1"/>
</dbReference>
<organism evidence="3 4">
    <name type="scientific">Lachnellula willkommii</name>
    <dbReference type="NCBI Taxonomy" id="215461"/>
    <lineage>
        <taxon>Eukaryota</taxon>
        <taxon>Fungi</taxon>
        <taxon>Dikarya</taxon>
        <taxon>Ascomycota</taxon>
        <taxon>Pezizomycotina</taxon>
        <taxon>Leotiomycetes</taxon>
        <taxon>Helotiales</taxon>
        <taxon>Lachnaceae</taxon>
        <taxon>Lachnellula</taxon>
    </lineage>
</organism>
<dbReference type="PANTHER" id="PTHR12149">
    <property type="entry name" value="FRUCTOSAMINE 3 KINASE-RELATED PROTEIN"/>
    <property type="match status" value="1"/>
</dbReference>
<evidence type="ECO:0000313" key="3">
    <source>
        <dbReference type="EMBL" id="TVY92997.1"/>
    </source>
</evidence>
<dbReference type="PIRSF" id="PIRSF006221">
    <property type="entry name" value="Ketosamine-3-kinase"/>
    <property type="match status" value="1"/>
</dbReference>
<sequence>MGSGEYESATSLSTWIPENTPKAILKGSWDSVRVAFFVLYEFLNMVVQPENLQHLPSVLARLHQNSESLNGKFGFQVPTYHGTLRQDNSWTDSWENFFAHALQRSFDIEQSVNGTSSEIIGLCDSLFKSVIPNLLGPLQNQSRELKPCLNHGDLWSGNFALDLRTHRIIVFDACSFWGHNEYDLAEWGPSRSNFDHCLSETYHKWIPISPPENQIIDDMMYLIKRYCPESQV</sequence>
<keyword evidence="4" id="KW-1185">Reference proteome</keyword>
<evidence type="ECO:0000256" key="2">
    <source>
        <dbReference type="ARBA" id="ARBA00048655"/>
    </source>
</evidence>
<dbReference type="SUPFAM" id="SSF56112">
    <property type="entry name" value="Protein kinase-like (PK-like)"/>
    <property type="match status" value="1"/>
</dbReference>
<dbReference type="GO" id="GO:0102193">
    <property type="term" value="F:protein-ribulosamine 3-kinase activity"/>
    <property type="evidence" value="ECO:0007669"/>
    <property type="project" value="UniProtKB-EC"/>
</dbReference>
<dbReference type="AlphaFoldDB" id="A0A559MJ59"/>
<dbReference type="EMBL" id="QGML01000206">
    <property type="protein sequence ID" value="TVY92997.1"/>
    <property type="molecule type" value="Genomic_DNA"/>
</dbReference>
<evidence type="ECO:0000313" key="4">
    <source>
        <dbReference type="Proteomes" id="UP000315522"/>
    </source>
</evidence>
<dbReference type="InterPro" id="IPR011009">
    <property type="entry name" value="Kinase-like_dom_sf"/>
</dbReference>
<reference evidence="3 4" key="1">
    <citation type="submission" date="2018-05" db="EMBL/GenBank/DDBJ databases">
        <title>Genome sequencing and assembly of the regulated plant pathogen Lachnellula willkommii and related sister species for the development of diagnostic species identification markers.</title>
        <authorList>
            <person name="Giroux E."/>
            <person name="Bilodeau G."/>
        </authorList>
    </citation>
    <scope>NUCLEOTIDE SEQUENCE [LARGE SCALE GENOMIC DNA]</scope>
    <source>
        <strain evidence="3 4">CBS 172.35</strain>
    </source>
</reference>
<keyword evidence="3" id="KW-0808">Transferase</keyword>
<name>A0A559MJ59_9HELO</name>
<gene>
    <name evidence="3" type="primary">Fn3krp_0</name>
    <name evidence="3" type="ORF">LAWI1_G007089</name>
</gene>
<evidence type="ECO:0000256" key="1">
    <source>
        <dbReference type="ARBA" id="ARBA00011961"/>
    </source>
</evidence>
<dbReference type="Pfam" id="PF03881">
    <property type="entry name" value="Fructosamin_kin"/>
    <property type="match status" value="1"/>
</dbReference>
<dbReference type="Gene3D" id="3.90.1200.10">
    <property type="match status" value="1"/>
</dbReference>
<keyword evidence="3" id="KW-0418">Kinase</keyword>
<comment type="catalytic activity">
    <reaction evidence="2">
        <text>N(6)-D-ribulosyl-L-lysyl-[protein] + ATP = N(6)-(3-O-phospho-D-ribulosyl)-L-lysyl-[protein] + ADP + H(+)</text>
        <dbReference type="Rhea" id="RHEA:48432"/>
        <dbReference type="Rhea" id="RHEA-COMP:12103"/>
        <dbReference type="Rhea" id="RHEA-COMP:12104"/>
        <dbReference type="ChEBI" id="CHEBI:15378"/>
        <dbReference type="ChEBI" id="CHEBI:30616"/>
        <dbReference type="ChEBI" id="CHEBI:90418"/>
        <dbReference type="ChEBI" id="CHEBI:90420"/>
        <dbReference type="ChEBI" id="CHEBI:456216"/>
        <dbReference type="EC" id="2.7.1.172"/>
    </reaction>
    <physiologicalReaction direction="left-to-right" evidence="2">
        <dbReference type="Rhea" id="RHEA:48433"/>
    </physiologicalReaction>
</comment>
<proteinExistence type="predicted"/>
<accession>A0A559MJ59</accession>
<dbReference type="Proteomes" id="UP000315522">
    <property type="component" value="Unassembled WGS sequence"/>
</dbReference>
<protein>
    <recommendedName>
        <fullName evidence="1">protein-ribulosamine 3-kinase</fullName>
        <ecNumber evidence="1">2.7.1.172</ecNumber>
    </recommendedName>
</protein>
<dbReference type="InterPro" id="IPR016477">
    <property type="entry name" value="Fructo-/Ketosamine-3-kinase"/>
</dbReference>
<dbReference type="GO" id="GO:0016301">
    <property type="term" value="F:kinase activity"/>
    <property type="evidence" value="ECO:0007669"/>
    <property type="project" value="UniProtKB-KW"/>
</dbReference>
<comment type="caution">
    <text evidence="3">The sequence shown here is derived from an EMBL/GenBank/DDBJ whole genome shotgun (WGS) entry which is preliminary data.</text>
</comment>